<evidence type="ECO:0000313" key="4">
    <source>
        <dbReference type="Proteomes" id="UP000683360"/>
    </source>
</evidence>
<keyword evidence="4" id="KW-1185">Reference proteome</keyword>
<reference evidence="3" key="1">
    <citation type="submission" date="2021-03" db="EMBL/GenBank/DDBJ databases">
        <authorList>
            <person name="Bekaert M."/>
        </authorList>
    </citation>
    <scope>NUCLEOTIDE SEQUENCE</scope>
</reference>
<dbReference type="GO" id="GO:0007160">
    <property type="term" value="P:cell-matrix adhesion"/>
    <property type="evidence" value="ECO:0007669"/>
    <property type="project" value="TreeGrafter"/>
</dbReference>
<dbReference type="OrthoDB" id="6144164at2759"/>
<keyword evidence="2" id="KW-0325">Glycoprotein</keyword>
<dbReference type="EMBL" id="CAJPWZ010001297">
    <property type="protein sequence ID" value="CAG2212418.1"/>
    <property type="molecule type" value="Genomic_DNA"/>
</dbReference>
<dbReference type="AlphaFoldDB" id="A0A8S3RTD9"/>
<gene>
    <name evidence="3" type="ORF">MEDL_26364</name>
</gene>
<dbReference type="Proteomes" id="UP000683360">
    <property type="component" value="Unassembled WGS sequence"/>
</dbReference>
<comment type="caution">
    <text evidence="3">The sequence shown here is derived from an EMBL/GenBank/DDBJ whole genome shotgun (WGS) entry which is preliminary data.</text>
</comment>
<proteinExistence type="predicted"/>
<evidence type="ECO:0000256" key="1">
    <source>
        <dbReference type="ARBA" id="ARBA00022729"/>
    </source>
</evidence>
<evidence type="ECO:0000256" key="2">
    <source>
        <dbReference type="ARBA" id="ARBA00023180"/>
    </source>
</evidence>
<dbReference type="PANTHER" id="PTHR23412">
    <property type="entry name" value="STEREOCILIN RELATED"/>
    <property type="match status" value="1"/>
</dbReference>
<dbReference type="GO" id="GO:0009986">
    <property type="term" value="C:cell surface"/>
    <property type="evidence" value="ECO:0007669"/>
    <property type="project" value="TreeGrafter"/>
</dbReference>
<name>A0A8S3RTD9_MYTED</name>
<protein>
    <submittedName>
        <fullName evidence="3">Uncharacterized protein</fullName>
    </submittedName>
</protein>
<sequence>MPKDVTDDKDITIITTSIGTSGLSAITVDQINNLDDTEFTDCIDILGAVTDYSTDQIDALVTVGKRNTVWGDPTTWTATTVYSAGVIVQGLTVSEIGTLALDLDAVSKLGEYDGWTDAQKNALFERWLTLEKSDDASTITSSKLRSCTANDIIIVKKKYIVFRLQNKLMFLKTTLWKYSQNI</sequence>
<accession>A0A8S3RTD9</accession>
<dbReference type="PANTHER" id="PTHR23412:SF17">
    <property type="entry name" value="OTOANCORIN"/>
    <property type="match status" value="1"/>
</dbReference>
<keyword evidence="1" id="KW-0732">Signal</keyword>
<dbReference type="InterPro" id="IPR026664">
    <property type="entry name" value="Stereocilin-rel"/>
</dbReference>
<evidence type="ECO:0000313" key="3">
    <source>
        <dbReference type="EMBL" id="CAG2212418.1"/>
    </source>
</evidence>
<organism evidence="3 4">
    <name type="scientific">Mytilus edulis</name>
    <name type="common">Blue mussel</name>
    <dbReference type="NCBI Taxonomy" id="6550"/>
    <lineage>
        <taxon>Eukaryota</taxon>
        <taxon>Metazoa</taxon>
        <taxon>Spiralia</taxon>
        <taxon>Lophotrochozoa</taxon>
        <taxon>Mollusca</taxon>
        <taxon>Bivalvia</taxon>
        <taxon>Autobranchia</taxon>
        <taxon>Pteriomorphia</taxon>
        <taxon>Mytilida</taxon>
        <taxon>Mytiloidea</taxon>
        <taxon>Mytilidae</taxon>
        <taxon>Mytilinae</taxon>
        <taxon>Mytilus</taxon>
    </lineage>
</organism>